<organism evidence="1 2">
    <name type="scientific">Roseibium polysiphoniae</name>
    <dbReference type="NCBI Taxonomy" id="2571221"/>
    <lineage>
        <taxon>Bacteria</taxon>
        <taxon>Pseudomonadati</taxon>
        <taxon>Pseudomonadota</taxon>
        <taxon>Alphaproteobacteria</taxon>
        <taxon>Hyphomicrobiales</taxon>
        <taxon>Stappiaceae</taxon>
        <taxon>Roseibium</taxon>
    </lineage>
</organism>
<comment type="caution">
    <text evidence="1">The sequence shown here is derived from an EMBL/GenBank/DDBJ whole genome shotgun (WGS) entry which is preliminary data.</text>
</comment>
<sequence length="86" mass="9871">MTCVVMIKKTKTLRCVFMSQGIGVKDLVEYFRNWIFERQKVISLIESGRLSDDEKTSLSNMVFVIDRIGPADLEPQDLNSTKQSEI</sequence>
<reference evidence="1" key="1">
    <citation type="submission" date="2018-08" db="EMBL/GenBank/DDBJ databases">
        <authorList>
            <person name="Jin W."/>
            <person name="Wang H."/>
            <person name="Yang Y."/>
            <person name="Li M."/>
            <person name="Liu J."/>
        </authorList>
    </citation>
    <scope>NUCLEOTIDE SEQUENCE</scope>
    <source>
        <strain evidence="1">AESS21</strain>
    </source>
</reference>
<protein>
    <submittedName>
        <fullName evidence="1">Uncharacterized protein</fullName>
    </submittedName>
</protein>
<dbReference type="EMBL" id="QTKU01000001">
    <property type="protein sequence ID" value="MBS8259328.1"/>
    <property type="molecule type" value="Genomic_DNA"/>
</dbReference>
<proteinExistence type="predicted"/>
<gene>
    <name evidence="1" type="ORF">DYI23_03755</name>
</gene>
<accession>A0A944GQT1</accession>
<dbReference type="Proteomes" id="UP000705379">
    <property type="component" value="Unassembled WGS sequence"/>
</dbReference>
<dbReference type="AlphaFoldDB" id="A0A944GQT1"/>
<reference evidence="1" key="2">
    <citation type="journal article" date="2021" name="Microorganisms">
        <title>Bacterial Dimethylsulfoniopropionate Biosynthesis in the East China Sea.</title>
        <authorList>
            <person name="Liu J."/>
            <person name="Zhang Y."/>
            <person name="Liu J."/>
            <person name="Zhong H."/>
            <person name="Williams B.T."/>
            <person name="Zheng Y."/>
            <person name="Curson A.R.J."/>
            <person name="Sun C."/>
            <person name="Sun H."/>
            <person name="Song D."/>
            <person name="Wagner Mackenzie B."/>
            <person name="Bermejo Martinez A."/>
            <person name="Todd J.D."/>
            <person name="Zhang X.H."/>
        </authorList>
    </citation>
    <scope>NUCLEOTIDE SEQUENCE</scope>
    <source>
        <strain evidence="1">AESS21</strain>
    </source>
</reference>
<name>A0A944GQT1_9HYPH</name>
<evidence type="ECO:0000313" key="2">
    <source>
        <dbReference type="Proteomes" id="UP000705379"/>
    </source>
</evidence>
<evidence type="ECO:0000313" key="1">
    <source>
        <dbReference type="EMBL" id="MBS8259328.1"/>
    </source>
</evidence>